<evidence type="ECO:0000313" key="10">
    <source>
        <dbReference type="EMBL" id="AEM70111.1"/>
    </source>
</evidence>
<dbReference type="InterPro" id="IPR050297">
    <property type="entry name" value="LipidA_mod_glycosyltrf_83"/>
</dbReference>
<evidence type="ECO:0000313" key="11">
    <source>
        <dbReference type="Proteomes" id="UP000008908"/>
    </source>
</evidence>
<evidence type="ECO:0000256" key="1">
    <source>
        <dbReference type="ARBA" id="ARBA00004651"/>
    </source>
</evidence>
<keyword evidence="6 8" id="KW-1133">Transmembrane helix</keyword>
<dbReference type="GO" id="GO:0010041">
    <property type="term" value="P:response to iron(III) ion"/>
    <property type="evidence" value="ECO:0007669"/>
    <property type="project" value="TreeGrafter"/>
</dbReference>
<keyword evidence="4 10" id="KW-0808">Transferase</keyword>
<feature type="transmembrane region" description="Helical" evidence="8">
    <location>
        <begin position="359"/>
        <end position="381"/>
    </location>
</feature>
<organism evidence="10 11">
    <name type="scientific">Allomuricauda ruestringensis (strain DSM 13258 / CIP 107369 / LMG 19739 / B1)</name>
    <name type="common">Muricauda ruestringensis</name>
    <dbReference type="NCBI Taxonomy" id="886377"/>
    <lineage>
        <taxon>Bacteria</taxon>
        <taxon>Pseudomonadati</taxon>
        <taxon>Bacteroidota</taxon>
        <taxon>Flavobacteriia</taxon>
        <taxon>Flavobacteriales</taxon>
        <taxon>Flavobacteriaceae</taxon>
        <taxon>Flagellimonas</taxon>
    </lineage>
</organism>
<dbReference type="KEGG" id="mrs:Murru_1066"/>
<reference evidence="11" key="1">
    <citation type="submission" date="2011-08" db="EMBL/GenBank/DDBJ databases">
        <title>The complete genome of Muricauda ruestringensis DSM 13258.</title>
        <authorList>
            <person name="Lucas S."/>
            <person name="Han J."/>
            <person name="Lapidus A."/>
            <person name="Bruce D."/>
            <person name="Goodwin L."/>
            <person name="Pitluck S."/>
            <person name="Peters L."/>
            <person name="Kyrpides N."/>
            <person name="Mavromatis K."/>
            <person name="Ivanova N."/>
            <person name="Ovchinnikova G."/>
            <person name="Teshima H."/>
            <person name="Detter J.C."/>
            <person name="Tapia R."/>
            <person name="Han C."/>
            <person name="Land M."/>
            <person name="Hauser L."/>
            <person name="Markowitz V."/>
            <person name="Cheng J.-F."/>
            <person name="Hugenholtz P."/>
            <person name="Woyke T."/>
            <person name="Wu D."/>
            <person name="Spring S."/>
            <person name="Schroeder M."/>
            <person name="Brambilla E."/>
            <person name="Klenk H.-P."/>
            <person name="Eisen J.A."/>
        </authorList>
    </citation>
    <scope>NUCLEOTIDE SEQUENCE [LARGE SCALE GENOMIC DNA]</scope>
    <source>
        <strain evidence="11">DSM 13258 / LMG 19739 / B1</strain>
    </source>
</reference>
<keyword evidence="11" id="KW-1185">Reference proteome</keyword>
<dbReference type="PANTHER" id="PTHR33908:SF3">
    <property type="entry name" value="UNDECAPRENYL PHOSPHATE-ALPHA-4-AMINO-4-DEOXY-L-ARABINOSE ARABINOSYL TRANSFERASE"/>
    <property type="match status" value="1"/>
</dbReference>
<sequence length="560" mass="65168">MVKNLFSLLNKGTFFTIISLSFLILYVISLFLNLEVAPFYNEEPRRSIIAMEMLFNKNFVVTTLFNDVFYDHPPLWNIILAGSSWLFGTDTEFAFRFPSALSLLLTGILIYFMGKKHVGHVFGIVSSFLYMVSVDLYFFFSNTAEIDIFFSLLILASIIGIYHFYEQKKFTSLFLYAYFFCFLGFLTKGVVSLVFLGISLLVFFIYKKDYKKLFLPIHFISAFLCLGGIAVFFYVYGQYDDVYTYIEGMWRITRNKSFLDEQNNAFFSHFLWFPLNMLGNLFPATLLIPFLFKKSVILKVKENPYIIFLISIFFSNFIIYWLSPGAKARYTYMFYPMLISILTFAFLIEKNKEGWKTKLFFGVLSAISLLLGISCLILPFIDYFDTVKGVTFFGILFGLSGLTLFLLQLKTYNIWNKLVFGLMGIVMFKLVFSLTVYPLKQQKSSSSTFKKHAKNILEITKNSPIYLFSELDFFGHHEIGKFYTTGAYLELLGNQIPKKTSSYKEKGYYILHKEELKGQKVLYTIDNRTSCLVLIKNEEEHAETWSHIPELPPYQNEVPR</sequence>
<keyword evidence="3" id="KW-0328">Glycosyltransferase</keyword>
<gene>
    <name evidence="10" type="ordered locus">Murru_1066</name>
</gene>
<feature type="transmembrane region" description="Helical" evidence="8">
    <location>
        <begin position="270"/>
        <end position="292"/>
    </location>
</feature>
<feature type="transmembrane region" description="Helical" evidence="8">
    <location>
        <begin position="177"/>
        <end position="206"/>
    </location>
</feature>
<keyword evidence="2" id="KW-1003">Cell membrane</keyword>
<name>G2PM70_ALLRU</name>
<dbReference type="STRING" id="886377.Murru_1066"/>
<feature type="transmembrane region" description="Helical" evidence="8">
    <location>
        <begin position="146"/>
        <end position="165"/>
    </location>
</feature>
<dbReference type="GO" id="GO:0005886">
    <property type="term" value="C:plasma membrane"/>
    <property type="evidence" value="ECO:0007669"/>
    <property type="project" value="UniProtKB-SubCell"/>
</dbReference>
<dbReference type="InterPro" id="IPR038731">
    <property type="entry name" value="RgtA/B/C-like"/>
</dbReference>
<dbReference type="GO" id="GO:0009103">
    <property type="term" value="P:lipopolysaccharide biosynthetic process"/>
    <property type="evidence" value="ECO:0007669"/>
    <property type="project" value="UniProtKB-ARBA"/>
</dbReference>
<feature type="transmembrane region" description="Helical" evidence="8">
    <location>
        <begin position="329"/>
        <end position="347"/>
    </location>
</feature>
<dbReference type="Pfam" id="PF13231">
    <property type="entry name" value="PMT_2"/>
    <property type="match status" value="1"/>
</dbReference>
<dbReference type="Proteomes" id="UP000008908">
    <property type="component" value="Chromosome"/>
</dbReference>
<keyword evidence="5 8" id="KW-0812">Transmembrane</keyword>
<evidence type="ECO:0000256" key="3">
    <source>
        <dbReference type="ARBA" id="ARBA00022676"/>
    </source>
</evidence>
<feature type="transmembrane region" description="Helical" evidence="8">
    <location>
        <begin position="387"/>
        <end position="407"/>
    </location>
</feature>
<comment type="subcellular location">
    <subcellularLocation>
        <location evidence="1">Cell membrane</location>
        <topology evidence="1">Multi-pass membrane protein</topology>
    </subcellularLocation>
</comment>
<feature type="transmembrane region" description="Helical" evidence="8">
    <location>
        <begin position="213"/>
        <end position="236"/>
    </location>
</feature>
<dbReference type="HOGENOM" id="CLU_034064_0_0_10"/>
<evidence type="ECO:0000256" key="7">
    <source>
        <dbReference type="ARBA" id="ARBA00023136"/>
    </source>
</evidence>
<dbReference type="GO" id="GO:0016763">
    <property type="term" value="F:pentosyltransferase activity"/>
    <property type="evidence" value="ECO:0007669"/>
    <property type="project" value="TreeGrafter"/>
</dbReference>
<accession>G2PM70</accession>
<reference evidence="10 11" key="2">
    <citation type="journal article" date="2012" name="Stand. Genomic Sci.">
        <title>Complete genome sequence of the facultatively anaerobic, appendaged bacterium Muricauda ruestringensis type strain (B1(T)).</title>
        <authorList>
            <person name="Huntemann M."/>
            <person name="Teshima H."/>
            <person name="Lapidus A."/>
            <person name="Nolan M."/>
            <person name="Lucas S."/>
            <person name="Hammon N."/>
            <person name="Deshpande S."/>
            <person name="Cheng J.F."/>
            <person name="Tapia R."/>
            <person name="Goodwin L.A."/>
            <person name="Pitluck S."/>
            <person name="Liolios K."/>
            <person name="Pagani I."/>
            <person name="Ivanova N."/>
            <person name="Mavromatis K."/>
            <person name="Mikhailova N."/>
            <person name="Pati A."/>
            <person name="Chen A."/>
            <person name="Palaniappan K."/>
            <person name="Land M."/>
            <person name="Hauser L."/>
            <person name="Pan C."/>
            <person name="Brambilla E.M."/>
            <person name="Rohde M."/>
            <person name="Spring S."/>
            <person name="Goker M."/>
            <person name="Detter J.C."/>
            <person name="Bristow J."/>
            <person name="Eisen J.A."/>
            <person name="Markowitz V."/>
            <person name="Hugenholtz P."/>
            <person name="Kyrpides N.C."/>
            <person name="Klenk H.P."/>
            <person name="Woyke T."/>
        </authorList>
    </citation>
    <scope>NUCLEOTIDE SEQUENCE [LARGE SCALE GENOMIC DNA]</scope>
    <source>
        <strain evidence="11">DSM 13258 / LMG 19739 / B1</strain>
    </source>
</reference>
<feature type="transmembrane region" description="Helical" evidence="8">
    <location>
        <begin position="419"/>
        <end position="439"/>
    </location>
</feature>
<proteinExistence type="predicted"/>
<evidence type="ECO:0000256" key="5">
    <source>
        <dbReference type="ARBA" id="ARBA00022692"/>
    </source>
</evidence>
<evidence type="ECO:0000259" key="9">
    <source>
        <dbReference type="Pfam" id="PF13231"/>
    </source>
</evidence>
<dbReference type="EMBL" id="CP002999">
    <property type="protein sequence ID" value="AEM70111.1"/>
    <property type="molecule type" value="Genomic_DNA"/>
</dbReference>
<feature type="transmembrane region" description="Helical" evidence="8">
    <location>
        <begin position="93"/>
        <end position="114"/>
    </location>
</feature>
<feature type="transmembrane region" description="Helical" evidence="8">
    <location>
        <begin position="304"/>
        <end position="323"/>
    </location>
</feature>
<dbReference type="PANTHER" id="PTHR33908">
    <property type="entry name" value="MANNOSYLTRANSFERASE YKCB-RELATED"/>
    <property type="match status" value="1"/>
</dbReference>
<evidence type="ECO:0000256" key="4">
    <source>
        <dbReference type="ARBA" id="ARBA00022679"/>
    </source>
</evidence>
<dbReference type="eggNOG" id="COG1807">
    <property type="taxonomic scope" value="Bacteria"/>
</dbReference>
<feature type="domain" description="Glycosyltransferase RgtA/B/C/D-like" evidence="9">
    <location>
        <begin position="71"/>
        <end position="230"/>
    </location>
</feature>
<dbReference type="OrthoDB" id="9792789at2"/>
<evidence type="ECO:0000256" key="2">
    <source>
        <dbReference type="ARBA" id="ARBA00022475"/>
    </source>
</evidence>
<feature type="transmembrane region" description="Helical" evidence="8">
    <location>
        <begin position="120"/>
        <end position="139"/>
    </location>
</feature>
<feature type="transmembrane region" description="Helical" evidence="8">
    <location>
        <begin position="12"/>
        <end position="36"/>
    </location>
</feature>
<keyword evidence="7 8" id="KW-0472">Membrane</keyword>
<dbReference type="AlphaFoldDB" id="G2PM70"/>
<protein>
    <submittedName>
        <fullName evidence="10">Glycosyl transferase family 39</fullName>
    </submittedName>
</protein>
<evidence type="ECO:0000256" key="8">
    <source>
        <dbReference type="SAM" id="Phobius"/>
    </source>
</evidence>
<evidence type="ECO:0000256" key="6">
    <source>
        <dbReference type="ARBA" id="ARBA00022989"/>
    </source>
</evidence>